<feature type="repeat" description="ANK" evidence="3">
    <location>
        <begin position="116"/>
        <end position="148"/>
    </location>
</feature>
<keyword evidence="6" id="KW-1185">Reference proteome</keyword>
<dbReference type="AlphaFoldDB" id="A0AAD9IWR9"/>
<dbReference type="SUPFAM" id="SSF48403">
    <property type="entry name" value="Ankyrin repeat"/>
    <property type="match status" value="1"/>
</dbReference>
<evidence type="ECO:0000256" key="2">
    <source>
        <dbReference type="ARBA" id="ARBA00023043"/>
    </source>
</evidence>
<accession>A0AAD9IWR9</accession>
<feature type="repeat" description="ANK" evidence="3">
    <location>
        <begin position="83"/>
        <end position="115"/>
    </location>
</feature>
<dbReference type="PROSITE" id="PS51257">
    <property type="entry name" value="PROKAR_LIPOPROTEIN"/>
    <property type="match status" value="1"/>
</dbReference>
<gene>
    <name evidence="5" type="ORF">LSH36_1091g00219</name>
</gene>
<reference evidence="5" key="1">
    <citation type="journal article" date="2023" name="Mol. Biol. Evol.">
        <title>Third-Generation Sequencing Reveals the Adaptive Role of the Epigenome in Three Deep-Sea Polychaetes.</title>
        <authorList>
            <person name="Perez M."/>
            <person name="Aroh O."/>
            <person name="Sun Y."/>
            <person name="Lan Y."/>
            <person name="Juniper S.K."/>
            <person name="Young C.R."/>
            <person name="Angers B."/>
            <person name="Qian P.Y."/>
        </authorList>
    </citation>
    <scope>NUCLEOTIDE SEQUENCE</scope>
    <source>
        <strain evidence="5">P08H-3</strain>
    </source>
</reference>
<name>A0AAD9IWR9_9ANNE</name>
<dbReference type="PROSITE" id="PS50088">
    <property type="entry name" value="ANK_REPEAT"/>
    <property type="match status" value="3"/>
</dbReference>
<keyword evidence="4" id="KW-0732">Signal</keyword>
<dbReference type="PANTHER" id="PTHR24171">
    <property type="entry name" value="ANKYRIN REPEAT DOMAIN-CONTAINING PROTEIN 39-RELATED"/>
    <property type="match status" value="1"/>
</dbReference>
<evidence type="ECO:0000256" key="3">
    <source>
        <dbReference type="PROSITE-ProRule" id="PRU00023"/>
    </source>
</evidence>
<feature type="repeat" description="ANK" evidence="3">
    <location>
        <begin position="49"/>
        <end position="81"/>
    </location>
</feature>
<sequence>MKTIPLYALMLLLISSCTSISYSIKWNNIDKIKLALEKKNTDPNARTSSGDTFLMLAVKENNIEAAKLLIQHGADVNATKDPGSVTALRIAIQENLMPFIKYLLDNGADINQKNIYGWTPLMSGAKYASQEVINLLIERGADIFSETKIGRTARKIADEENRISIMILLKRYEDRAKEKEKAKESSSIIENKEE</sequence>
<comment type="caution">
    <text evidence="5">The sequence shown here is derived from an EMBL/GenBank/DDBJ whole genome shotgun (WGS) entry which is preliminary data.</text>
</comment>
<dbReference type="Proteomes" id="UP001208570">
    <property type="component" value="Unassembled WGS sequence"/>
</dbReference>
<dbReference type="PROSITE" id="PS50297">
    <property type="entry name" value="ANK_REP_REGION"/>
    <property type="match status" value="3"/>
</dbReference>
<keyword evidence="1" id="KW-0677">Repeat</keyword>
<organism evidence="5 6">
    <name type="scientific">Paralvinella palmiformis</name>
    <dbReference type="NCBI Taxonomy" id="53620"/>
    <lineage>
        <taxon>Eukaryota</taxon>
        <taxon>Metazoa</taxon>
        <taxon>Spiralia</taxon>
        <taxon>Lophotrochozoa</taxon>
        <taxon>Annelida</taxon>
        <taxon>Polychaeta</taxon>
        <taxon>Sedentaria</taxon>
        <taxon>Canalipalpata</taxon>
        <taxon>Terebellida</taxon>
        <taxon>Terebelliformia</taxon>
        <taxon>Alvinellidae</taxon>
        <taxon>Paralvinella</taxon>
    </lineage>
</organism>
<evidence type="ECO:0008006" key="7">
    <source>
        <dbReference type="Google" id="ProtNLM"/>
    </source>
</evidence>
<evidence type="ECO:0000256" key="4">
    <source>
        <dbReference type="SAM" id="SignalP"/>
    </source>
</evidence>
<evidence type="ECO:0000313" key="5">
    <source>
        <dbReference type="EMBL" id="KAK2141485.1"/>
    </source>
</evidence>
<protein>
    <recommendedName>
        <fullName evidence="7">Ankyrin repeat domain-containing protein</fullName>
    </recommendedName>
</protein>
<dbReference type="SMART" id="SM00248">
    <property type="entry name" value="ANK"/>
    <property type="match status" value="4"/>
</dbReference>
<dbReference type="PANTHER" id="PTHR24171:SF9">
    <property type="entry name" value="ANKYRIN REPEAT DOMAIN-CONTAINING PROTEIN 39"/>
    <property type="match status" value="1"/>
</dbReference>
<proteinExistence type="predicted"/>
<feature type="signal peptide" evidence="4">
    <location>
        <begin position="1"/>
        <end position="19"/>
    </location>
</feature>
<keyword evidence="2 3" id="KW-0040">ANK repeat</keyword>
<dbReference type="InterPro" id="IPR036770">
    <property type="entry name" value="Ankyrin_rpt-contain_sf"/>
</dbReference>
<dbReference type="EMBL" id="JAODUP010001091">
    <property type="protein sequence ID" value="KAK2141485.1"/>
    <property type="molecule type" value="Genomic_DNA"/>
</dbReference>
<dbReference type="Pfam" id="PF12796">
    <property type="entry name" value="Ank_2"/>
    <property type="match status" value="2"/>
</dbReference>
<dbReference type="InterPro" id="IPR002110">
    <property type="entry name" value="Ankyrin_rpt"/>
</dbReference>
<evidence type="ECO:0000256" key="1">
    <source>
        <dbReference type="ARBA" id="ARBA00022737"/>
    </source>
</evidence>
<dbReference type="Gene3D" id="1.25.40.20">
    <property type="entry name" value="Ankyrin repeat-containing domain"/>
    <property type="match status" value="1"/>
</dbReference>
<evidence type="ECO:0000313" key="6">
    <source>
        <dbReference type="Proteomes" id="UP001208570"/>
    </source>
</evidence>
<feature type="chain" id="PRO_5042157801" description="Ankyrin repeat domain-containing protein" evidence="4">
    <location>
        <begin position="20"/>
        <end position="194"/>
    </location>
</feature>